<evidence type="ECO:0000256" key="1">
    <source>
        <dbReference type="SAM" id="MobiDB-lite"/>
    </source>
</evidence>
<dbReference type="Proteomes" id="UP000680206">
    <property type="component" value="Unassembled WGS sequence"/>
</dbReference>
<sequence length="95" mass="9801">MTITRVTFAHASTAVIPPGKELVSDPFALPVSALERLAISLRFTGPTGPATFLPAAEADAGLDQPATAFLAGRRSLDLADPRRPRPTAPGARAGP</sequence>
<keyword evidence="3" id="KW-1185">Reference proteome</keyword>
<accession>A0ABS3S532</accession>
<feature type="region of interest" description="Disordered" evidence="1">
    <location>
        <begin position="73"/>
        <end position="95"/>
    </location>
</feature>
<organism evidence="2 3">
    <name type="scientific">Actinomadura violacea</name>
    <dbReference type="NCBI Taxonomy" id="2819934"/>
    <lineage>
        <taxon>Bacteria</taxon>
        <taxon>Bacillati</taxon>
        <taxon>Actinomycetota</taxon>
        <taxon>Actinomycetes</taxon>
        <taxon>Streptosporangiales</taxon>
        <taxon>Thermomonosporaceae</taxon>
        <taxon>Actinomadura</taxon>
    </lineage>
</organism>
<name>A0ABS3S532_9ACTN</name>
<gene>
    <name evidence="2" type="ORF">J4709_41735</name>
</gene>
<dbReference type="EMBL" id="JAGEPF010000032">
    <property type="protein sequence ID" value="MBO2464112.1"/>
    <property type="molecule type" value="Genomic_DNA"/>
</dbReference>
<proteinExistence type="predicted"/>
<protein>
    <submittedName>
        <fullName evidence="2">Uncharacterized protein</fullName>
    </submittedName>
</protein>
<reference evidence="2 3" key="1">
    <citation type="submission" date="2021-03" db="EMBL/GenBank/DDBJ databases">
        <title>Actinomadura violae sp. nov., isolated from lichen in Thailand.</title>
        <authorList>
            <person name="Kanchanasin P."/>
            <person name="Saeng-In P."/>
            <person name="Phongsopitanun W."/>
            <person name="Yuki M."/>
            <person name="Kudo T."/>
            <person name="Ohkuma M."/>
            <person name="Tanasupawat S."/>
        </authorList>
    </citation>
    <scope>NUCLEOTIDE SEQUENCE [LARGE SCALE GENOMIC DNA]</scope>
    <source>
        <strain evidence="2 3">LCR2-06</strain>
    </source>
</reference>
<comment type="caution">
    <text evidence="2">The sequence shown here is derived from an EMBL/GenBank/DDBJ whole genome shotgun (WGS) entry which is preliminary data.</text>
</comment>
<feature type="compositionally biased region" description="Basic and acidic residues" evidence="1">
    <location>
        <begin position="74"/>
        <end position="83"/>
    </location>
</feature>
<evidence type="ECO:0000313" key="2">
    <source>
        <dbReference type="EMBL" id="MBO2464112.1"/>
    </source>
</evidence>
<evidence type="ECO:0000313" key="3">
    <source>
        <dbReference type="Proteomes" id="UP000680206"/>
    </source>
</evidence>